<keyword evidence="3" id="KW-1185">Reference proteome</keyword>
<accession>A0ABM9HWF8</accession>
<feature type="transmembrane region" description="Helical" evidence="1">
    <location>
        <begin position="12"/>
        <end position="33"/>
    </location>
</feature>
<protein>
    <submittedName>
        <fullName evidence="2">Uncharacterized protein</fullName>
    </submittedName>
</protein>
<reference evidence="2 3" key="1">
    <citation type="submission" date="2023-03" db="EMBL/GenBank/DDBJ databases">
        <authorList>
            <person name="Pearce D."/>
        </authorList>
    </citation>
    <scope>NUCLEOTIDE SEQUENCE [LARGE SCALE GENOMIC DNA]</scope>
    <source>
        <strain evidence="2">Msz</strain>
    </source>
</reference>
<sequence>MAGERLAPHAATALANTALGLGYGLILMGFYALRPPVGAVQDLSGHWPTLRCFLPRKQSVLILPKAPLATARVLPALQEDRSRLEGLFGRSPNDRLRLEGLFGRSPNDRLRLEAHHSAHPTTRLAKLLVFWRGARRRFIGRRSTMPCFRRLSCPE</sequence>
<dbReference type="EMBL" id="OX458333">
    <property type="protein sequence ID" value="CAI8732028.1"/>
    <property type="molecule type" value="Genomic_DNA"/>
</dbReference>
<evidence type="ECO:0000313" key="3">
    <source>
        <dbReference type="Proteomes" id="UP001162030"/>
    </source>
</evidence>
<name>A0ABM9HWF8_9GAMM</name>
<keyword evidence="1" id="KW-0472">Membrane</keyword>
<keyword evidence="1" id="KW-1133">Transmembrane helix</keyword>
<evidence type="ECO:0000313" key="2">
    <source>
        <dbReference type="EMBL" id="CAI8732028.1"/>
    </source>
</evidence>
<proteinExistence type="predicted"/>
<gene>
    <name evidence="2" type="ORF">MSZNOR_0298</name>
</gene>
<dbReference type="Proteomes" id="UP001162030">
    <property type="component" value="Chromosome"/>
</dbReference>
<evidence type="ECO:0000256" key="1">
    <source>
        <dbReference type="SAM" id="Phobius"/>
    </source>
</evidence>
<organism evidence="2 3">
    <name type="scientific">Methylocaldum szegediense</name>
    <dbReference type="NCBI Taxonomy" id="73780"/>
    <lineage>
        <taxon>Bacteria</taxon>
        <taxon>Pseudomonadati</taxon>
        <taxon>Pseudomonadota</taxon>
        <taxon>Gammaproteobacteria</taxon>
        <taxon>Methylococcales</taxon>
        <taxon>Methylococcaceae</taxon>
        <taxon>Methylocaldum</taxon>
    </lineage>
</organism>
<keyword evidence="1" id="KW-0812">Transmembrane</keyword>